<dbReference type="InterPro" id="IPR001846">
    <property type="entry name" value="VWF_type-D"/>
</dbReference>
<dbReference type="SMART" id="SM00032">
    <property type="entry name" value="CCP"/>
    <property type="match status" value="1"/>
</dbReference>
<protein>
    <recommendedName>
        <fullName evidence="16">Sushi domain-containing protein</fullName>
    </recommendedName>
</protein>
<name>A0A1D1VJF4_RAMVA</name>
<evidence type="ECO:0000259" key="13">
    <source>
        <dbReference type="PROSITE" id="PS51233"/>
    </source>
</evidence>
<comment type="subcellular location">
    <subcellularLocation>
        <location evidence="1">Membrane</location>
    </subcellularLocation>
</comment>
<dbReference type="Pfam" id="PF01833">
    <property type="entry name" value="TIG"/>
    <property type="match status" value="1"/>
</dbReference>
<proteinExistence type="predicted"/>
<evidence type="ECO:0000313" key="15">
    <source>
        <dbReference type="Proteomes" id="UP000186922"/>
    </source>
</evidence>
<keyword evidence="9" id="KW-0732">Signal</keyword>
<keyword evidence="15" id="KW-1185">Reference proteome</keyword>
<keyword evidence="2 8" id="KW-0812">Transmembrane</keyword>
<dbReference type="OrthoDB" id="6051552at2759"/>
<dbReference type="PANTHER" id="PTHR13802">
    <property type="entry name" value="MUCIN 4-RELATED"/>
    <property type="match status" value="1"/>
</dbReference>
<dbReference type="InterPro" id="IPR051495">
    <property type="entry name" value="Epithelial_Barrier/Signaling"/>
</dbReference>
<evidence type="ECO:0000256" key="4">
    <source>
        <dbReference type="ARBA" id="ARBA00023136"/>
    </source>
</evidence>
<dbReference type="GO" id="GO:0016020">
    <property type="term" value="C:membrane"/>
    <property type="evidence" value="ECO:0007669"/>
    <property type="project" value="UniProtKB-SubCell"/>
</dbReference>
<keyword evidence="4 8" id="KW-0472">Membrane</keyword>
<feature type="compositionally biased region" description="Polar residues" evidence="7">
    <location>
        <begin position="1216"/>
        <end position="1228"/>
    </location>
</feature>
<keyword evidence="6" id="KW-0768">Sushi</keyword>
<dbReference type="SMART" id="SM00723">
    <property type="entry name" value="AMOP"/>
    <property type="match status" value="1"/>
</dbReference>
<evidence type="ECO:0000256" key="5">
    <source>
        <dbReference type="ARBA" id="ARBA00023157"/>
    </source>
</evidence>
<dbReference type="Pfam" id="PF03782">
    <property type="entry name" value="AMOP"/>
    <property type="match status" value="1"/>
</dbReference>
<evidence type="ECO:0000256" key="3">
    <source>
        <dbReference type="ARBA" id="ARBA00022989"/>
    </source>
</evidence>
<comment type="caution">
    <text evidence="6">Lacks conserved residue(s) required for the propagation of feature annotation.</text>
</comment>
<dbReference type="Gene3D" id="2.10.70.10">
    <property type="entry name" value="Complement Module, domain 1"/>
    <property type="match status" value="1"/>
</dbReference>
<evidence type="ECO:0000259" key="11">
    <source>
        <dbReference type="PROSITE" id="PS50923"/>
    </source>
</evidence>
<dbReference type="InterPro" id="IPR013783">
    <property type="entry name" value="Ig-like_fold"/>
</dbReference>
<dbReference type="SUPFAM" id="SSF81296">
    <property type="entry name" value="E set domains"/>
    <property type="match status" value="1"/>
</dbReference>
<evidence type="ECO:0000259" key="12">
    <source>
        <dbReference type="PROSITE" id="PS51220"/>
    </source>
</evidence>
<reference evidence="14 15" key="1">
    <citation type="journal article" date="2016" name="Nat. Commun.">
        <title>Extremotolerant tardigrade genome and improved radiotolerance of human cultured cells by tardigrade-unique protein.</title>
        <authorList>
            <person name="Hashimoto T."/>
            <person name="Horikawa D.D."/>
            <person name="Saito Y."/>
            <person name="Kuwahara H."/>
            <person name="Kozuka-Hata H."/>
            <person name="Shin-I T."/>
            <person name="Minakuchi Y."/>
            <person name="Ohishi K."/>
            <person name="Motoyama A."/>
            <person name="Aizu T."/>
            <person name="Enomoto A."/>
            <person name="Kondo K."/>
            <person name="Tanaka S."/>
            <person name="Hara Y."/>
            <person name="Koshikawa S."/>
            <person name="Sagara H."/>
            <person name="Miura T."/>
            <person name="Yokobori S."/>
            <person name="Miyagawa K."/>
            <person name="Suzuki Y."/>
            <person name="Kubo T."/>
            <person name="Oyama M."/>
            <person name="Kohara Y."/>
            <person name="Fujiyama A."/>
            <person name="Arakawa K."/>
            <person name="Katayama T."/>
            <person name="Toyoda A."/>
            <person name="Kunieda T."/>
        </authorList>
    </citation>
    <scope>NUCLEOTIDE SEQUENCE [LARGE SCALE GENOMIC DNA]</scope>
    <source>
        <strain evidence="14 15">YOKOZUNA-1</strain>
    </source>
</reference>
<evidence type="ECO:0000256" key="6">
    <source>
        <dbReference type="PROSITE-ProRule" id="PRU00302"/>
    </source>
</evidence>
<organism evidence="14 15">
    <name type="scientific">Ramazzottius varieornatus</name>
    <name type="common">Water bear</name>
    <name type="synonym">Tardigrade</name>
    <dbReference type="NCBI Taxonomy" id="947166"/>
    <lineage>
        <taxon>Eukaryota</taxon>
        <taxon>Metazoa</taxon>
        <taxon>Ecdysozoa</taxon>
        <taxon>Tardigrada</taxon>
        <taxon>Eutardigrada</taxon>
        <taxon>Parachela</taxon>
        <taxon>Hypsibioidea</taxon>
        <taxon>Ramazzottiidae</taxon>
        <taxon>Ramazzottius</taxon>
    </lineage>
</organism>
<dbReference type="Pfam" id="PF06119">
    <property type="entry name" value="NIDO"/>
    <property type="match status" value="1"/>
</dbReference>
<dbReference type="Pfam" id="PF23263">
    <property type="entry name" value="C8-3_MUC4"/>
    <property type="match status" value="1"/>
</dbReference>
<dbReference type="InterPro" id="IPR002909">
    <property type="entry name" value="IPT_dom"/>
</dbReference>
<sequence>MGLMNCCIAHPVLLGIFLLLTICAAQNFPQQVFQPPPQIPNYALGSGNRQVAPVTYNTRPLTQGQILMPGQERYPDLRNPYIQDQRRDPLFYSFGTEWGDKSPEQRGGVTENVNLPFQLPFFGGMYNYSLIATDGFIAFAPPPHGTANFPVFPNPKYPRERDHPFIAPFYSKTGFTRRSQVFYRPMSRAQVANPSQGNWVRVQMMENDLILESALRDIRFGMIGADDFLPLHGLLVTWSNVTYEGKAFDNDKLDTEPVPENSFQALIVTDEVRTYAIFNYKEVSWTTHSGAYGDVHNGLGGKPASVGFNGGNGTGFWELAPFSRDTRLAQIDERSNIDYMGRYIFRIDEIIQPAGCVEGVYQGIAYAAPSGGSMLGGDMVNVTGPCFLPNSQIRCKFGQYETQGSYINPVQAKCPTPTMFEAGWREFGVSVDGGRTYNFRGEFFVVQHARISPPVTLRKIDDWFLEAPPNQLTLEWNPRNMTWADGLQVDIGVWGYREKSDLPELRFLGNIATNVPNNGRYTFDPNGLNPDRFGNTKDIYSIFSFGMLRINASETSAVNPNEYPFLWSEIIPLAWFSRRRWRQDHGNDYADKYCRAWYYQDRVLPPFIGYLEPCPCTMQQALADKGRFLPDFDCDADGRSTCNLHKEAMHCVQGPVHPFMGAGQECCYNRDGDLLLTHDKKWGGSPNRAHPWGVIPYRESRKIPSLSNWFHDTAPWFFCCHWSDNCDYYGQMRRVSHDCVGYHPPGAAIAFGDPHFITFDNVQYGFHGKGDFVLLKSDLKQFMINVQARFEQPPRSSFGMINATVIKALAMKENDSDTVEIQARESHKRWRYRMQVLVNGVPRYFDRPWIKLQTFKGVSIQSPESNLDQSTLIVRFPSGIGIEVQEVQGYLHATAYVPREIQNHTYGLFGNWSGIPEDDLKTSNGIEISSMATDRTIYNDFARTWQVQNTEITGSSLFKYRIYRGDLLYNDRGDDWFPVFEEPIEPPPNTTLKMAEVEQLCGRQGPENKECRYDYLVTANRYVAESTARAKIEFTQMKNTGLQTVVSCGGIFTPKNGIKEGYRITSGAETKFSCMDGFYLYGTSSWKCLPDEKRWTYGELPYCMSYGEWSRWVAGTAMGIVLAVLIPVIAITLLCLSKKKKEQGDPQARSQPMIYQPPGPQTKVYKTVTKTVIPSTDSDSPSPPSKKSTLEADAGNGVTYVTKTVTSSPVYAKPANGTNGSPIRTTRNFGRRETQA</sequence>
<dbReference type="InterPro" id="IPR014756">
    <property type="entry name" value="Ig_E-set"/>
</dbReference>
<feature type="domain" description="Sushi" evidence="11">
    <location>
        <begin position="1046"/>
        <end position="1105"/>
    </location>
</feature>
<feature type="domain" description="AMOP" evidence="10">
    <location>
        <begin position="586"/>
        <end position="733"/>
    </location>
</feature>
<feature type="region of interest" description="Disordered" evidence="7">
    <location>
        <begin position="1142"/>
        <end position="1194"/>
    </location>
</feature>
<dbReference type="SMART" id="SM00539">
    <property type="entry name" value="NIDO"/>
    <property type="match status" value="1"/>
</dbReference>
<evidence type="ECO:0000256" key="2">
    <source>
        <dbReference type="ARBA" id="ARBA00022692"/>
    </source>
</evidence>
<gene>
    <name evidence="14" type="primary">RvY_09748-1</name>
    <name evidence="14" type="synonym">RvY_09748.1</name>
    <name evidence="14" type="ORF">RvY_09748</name>
</gene>
<keyword evidence="3 8" id="KW-1133">Transmembrane helix</keyword>
<dbReference type="SUPFAM" id="SSF57535">
    <property type="entry name" value="Complement control module/SCR domain"/>
    <property type="match status" value="1"/>
</dbReference>
<comment type="caution">
    <text evidence="14">The sequence shown here is derived from an EMBL/GenBank/DDBJ whole genome shotgun (WGS) entry which is preliminary data.</text>
</comment>
<dbReference type="InterPro" id="IPR000436">
    <property type="entry name" value="Sushi_SCR_CCP_dom"/>
</dbReference>
<evidence type="ECO:0000256" key="1">
    <source>
        <dbReference type="ARBA" id="ARBA00004370"/>
    </source>
</evidence>
<dbReference type="PROSITE" id="PS51233">
    <property type="entry name" value="VWFD"/>
    <property type="match status" value="1"/>
</dbReference>
<dbReference type="GO" id="GO:0007160">
    <property type="term" value="P:cell-matrix adhesion"/>
    <property type="evidence" value="ECO:0007669"/>
    <property type="project" value="InterPro"/>
</dbReference>
<keyword evidence="5" id="KW-1015">Disulfide bond</keyword>
<dbReference type="STRING" id="947166.A0A1D1VJF4"/>
<dbReference type="AlphaFoldDB" id="A0A1D1VJF4"/>
<evidence type="ECO:0000259" key="10">
    <source>
        <dbReference type="PROSITE" id="PS50856"/>
    </source>
</evidence>
<dbReference type="InterPro" id="IPR035976">
    <property type="entry name" value="Sushi/SCR/CCP_sf"/>
</dbReference>
<dbReference type="PROSITE" id="PS50856">
    <property type="entry name" value="AMOP"/>
    <property type="match status" value="1"/>
</dbReference>
<dbReference type="Gene3D" id="2.60.40.10">
    <property type="entry name" value="Immunoglobulins"/>
    <property type="match status" value="1"/>
</dbReference>
<feature type="compositionally biased region" description="Low complexity" evidence="7">
    <location>
        <begin position="1162"/>
        <end position="1180"/>
    </location>
</feature>
<dbReference type="InterPro" id="IPR005533">
    <property type="entry name" value="AMOP_dom"/>
</dbReference>
<feature type="transmembrane region" description="Helical" evidence="8">
    <location>
        <begin position="1112"/>
        <end position="1136"/>
    </location>
</feature>
<feature type="signal peptide" evidence="9">
    <location>
        <begin position="1"/>
        <end position="25"/>
    </location>
</feature>
<evidence type="ECO:0000313" key="14">
    <source>
        <dbReference type="EMBL" id="GAU98628.1"/>
    </source>
</evidence>
<evidence type="ECO:0000256" key="8">
    <source>
        <dbReference type="SAM" id="Phobius"/>
    </source>
</evidence>
<feature type="chain" id="PRO_5008898510" description="Sushi domain-containing protein" evidence="9">
    <location>
        <begin position="26"/>
        <end position="1236"/>
    </location>
</feature>
<dbReference type="InterPro" id="IPR056619">
    <property type="entry name" value="C8-3_MUC4"/>
</dbReference>
<feature type="domain" description="VWFD" evidence="13">
    <location>
        <begin position="746"/>
        <end position="956"/>
    </location>
</feature>
<feature type="domain" description="NIDO" evidence="12">
    <location>
        <begin position="164"/>
        <end position="350"/>
    </location>
</feature>
<dbReference type="PANTHER" id="PTHR13802:SF52">
    <property type="entry name" value="MUCIN-4"/>
    <property type="match status" value="1"/>
</dbReference>
<dbReference type="PROSITE" id="PS51220">
    <property type="entry name" value="NIDO"/>
    <property type="match status" value="1"/>
</dbReference>
<evidence type="ECO:0008006" key="16">
    <source>
        <dbReference type="Google" id="ProtNLM"/>
    </source>
</evidence>
<evidence type="ECO:0000256" key="7">
    <source>
        <dbReference type="SAM" id="MobiDB-lite"/>
    </source>
</evidence>
<dbReference type="Proteomes" id="UP000186922">
    <property type="component" value="Unassembled WGS sequence"/>
</dbReference>
<dbReference type="CDD" id="cd00033">
    <property type="entry name" value="CCP"/>
    <property type="match status" value="1"/>
</dbReference>
<dbReference type="SMART" id="SM00216">
    <property type="entry name" value="VWD"/>
    <property type="match status" value="1"/>
</dbReference>
<dbReference type="PROSITE" id="PS50923">
    <property type="entry name" value="SUSHI"/>
    <property type="match status" value="1"/>
</dbReference>
<accession>A0A1D1VJF4</accession>
<dbReference type="InterPro" id="IPR003886">
    <property type="entry name" value="NIDO_dom"/>
</dbReference>
<dbReference type="EMBL" id="BDGG01000004">
    <property type="protein sequence ID" value="GAU98628.1"/>
    <property type="molecule type" value="Genomic_DNA"/>
</dbReference>
<dbReference type="Pfam" id="PF00094">
    <property type="entry name" value="VWD"/>
    <property type="match status" value="1"/>
</dbReference>
<evidence type="ECO:0000256" key="9">
    <source>
        <dbReference type="SAM" id="SignalP"/>
    </source>
</evidence>
<feature type="region of interest" description="Disordered" evidence="7">
    <location>
        <begin position="1209"/>
        <end position="1236"/>
    </location>
</feature>